<evidence type="ECO:0000256" key="1">
    <source>
        <dbReference type="SAM" id="Phobius"/>
    </source>
</evidence>
<reference evidence="2 3" key="1">
    <citation type="submission" date="2024-11" db="EMBL/GenBank/DDBJ databases">
        <title>A near-complete genome assembly of Cinchona calisaya.</title>
        <authorList>
            <person name="Lian D.C."/>
            <person name="Zhao X.W."/>
            <person name="Wei L."/>
        </authorList>
    </citation>
    <scope>NUCLEOTIDE SEQUENCE [LARGE SCALE GENOMIC DNA]</scope>
    <source>
        <tissue evidence="2">Nenye</tissue>
    </source>
</reference>
<comment type="caution">
    <text evidence="2">The sequence shown here is derived from an EMBL/GenBank/DDBJ whole genome shotgun (WGS) entry which is preliminary data.</text>
</comment>
<proteinExistence type="predicted"/>
<keyword evidence="1" id="KW-1133">Transmembrane helix</keyword>
<evidence type="ECO:0000313" key="2">
    <source>
        <dbReference type="EMBL" id="KAL3510305.1"/>
    </source>
</evidence>
<evidence type="ECO:0000313" key="3">
    <source>
        <dbReference type="Proteomes" id="UP001630127"/>
    </source>
</evidence>
<protein>
    <submittedName>
        <fullName evidence="2">Uncharacterized protein</fullName>
    </submittedName>
</protein>
<dbReference type="AlphaFoldDB" id="A0ABD2YSE9"/>
<keyword evidence="1" id="KW-0812">Transmembrane</keyword>
<dbReference type="Proteomes" id="UP001630127">
    <property type="component" value="Unassembled WGS sequence"/>
</dbReference>
<organism evidence="2 3">
    <name type="scientific">Cinchona calisaya</name>
    <dbReference type="NCBI Taxonomy" id="153742"/>
    <lineage>
        <taxon>Eukaryota</taxon>
        <taxon>Viridiplantae</taxon>
        <taxon>Streptophyta</taxon>
        <taxon>Embryophyta</taxon>
        <taxon>Tracheophyta</taxon>
        <taxon>Spermatophyta</taxon>
        <taxon>Magnoliopsida</taxon>
        <taxon>eudicotyledons</taxon>
        <taxon>Gunneridae</taxon>
        <taxon>Pentapetalae</taxon>
        <taxon>asterids</taxon>
        <taxon>lamiids</taxon>
        <taxon>Gentianales</taxon>
        <taxon>Rubiaceae</taxon>
        <taxon>Cinchonoideae</taxon>
        <taxon>Cinchoneae</taxon>
        <taxon>Cinchona</taxon>
    </lineage>
</organism>
<gene>
    <name evidence="2" type="ORF">ACH5RR_029706</name>
</gene>
<keyword evidence="1" id="KW-0472">Membrane</keyword>
<name>A0ABD2YSE9_9GENT</name>
<keyword evidence="3" id="KW-1185">Reference proteome</keyword>
<feature type="transmembrane region" description="Helical" evidence="1">
    <location>
        <begin position="66"/>
        <end position="82"/>
    </location>
</feature>
<accession>A0ABD2YSE9</accession>
<sequence>MASNFCESSIPVFDMSTMVRPLPVLLLLCLATNALSVPQGALFMSSLVSRSILNLKMLGLKEMPRLPMFLIQTLFLLLLVKMEKEMELTLVEIQGRLEKESK</sequence>
<dbReference type="EMBL" id="JBJUIK010000012">
    <property type="protein sequence ID" value="KAL3510305.1"/>
    <property type="molecule type" value="Genomic_DNA"/>
</dbReference>